<organism evidence="1 3">
    <name type="scientific">Candidatus Chlorohelix allophototropha</name>
    <dbReference type="NCBI Taxonomy" id="3003348"/>
    <lineage>
        <taxon>Bacteria</taxon>
        <taxon>Bacillati</taxon>
        <taxon>Chloroflexota</taxon>
        <taxon>Chloroflexia</taxon>
        <taxon>Candidatus Chloroheliales</taxon>
        <taxon>Candidatus Chloroheliaceae</taxon>
        <taxon>Candidatus Chlorohelix</taxon>
    </lineage>
</organism>
<dbReference type="RefSeq" id="WP_341471522.1">
    <property type="nucleotide sequence ID" value="NZ_CP128400.1"/>
</dbReference>
<accession>A0A8T7M6M1</accession>
<evidence type="ECO:0000313" key="2">
    <source>
        <dbReference type="EMBL" id="WJW69649.1"/>
    </source>
</evidence>
<name>A0A8T7M6M1_9CHLR</name>
<reference evidence="2" key="2">
    <citation type="journal article" date="2024" name="Nature">
        <title>Anoxygenic phototroph of the Chloroflexota uses a type I reaction centre.</title>
        <authorList>
            <person name="Tsuji J.M."/>
            <person name="Shaw N.A."/>
            <person name="Nagashima S."/>
            <person name="Venkiteswaran J.J."/>
            <person name="Schiff S.L."/>
            <person name="Watanabe T."/>
            <person name="Fukui M."/>
            <person name="Hanada S."/>
            <person name="Tank M."/>
            <person name="Neufeld J.D."/>
        </authorList>
    </citation>
    <scope>NUCLEOTIDE SEQUENCE</scope>
    <source>
        <strain evidence="2">L227-S17</strain>
    </source>
</reference>
<dbReference type="InterPro" id="IPR023198">
    <property type="entry name" value="PGP-like_dom2"/>
</dbReference>
<dbReference type="SUPFAM" id="SSF56784">
    <property type="entry name" value="HAD-like"/>
    <property type="match status" value="1"/>
</dbReference>
<dbReference type="InterPro" id="IPR036412">
    <property type="entry name" value="HAD-like_sf"/>
</dbReference>
<evidence type="ECO:0000313" key="3">
    <source>
        <dbReference type="Proteomes" id="UP000521676"/>
    </source>
</evidence>
<evidence type="ECO:0000313" key="4">
    <source>
        <dbReference type="Proteomes" id="UP001431572"/>
    </source>
</evidence>
<dbReference type="Proteomes" id="UP001431572">
    <property type="component" value="Chromosome 2"/>
</dbReference>
<dbReference type="EMBL" id="JACATZ010000003">
    <property type="protein sequence ID" value="NWJ47744.1"/>
    <property type="molecule type" value="Genomic_DNA"/>
</dbReference>
<dbReference type="Gene3D" id="1.10.150.240">
    <property type="entry name" value="Putative phosphatase, domain 2"/>
    <property type="match status" value="1"/>
</dbReference>
<keyword evidence="1" id="KW-0378">Hydrolase</keyword>
<dbReference type="GO" id="GO:0016787">
    <property type="term" value="F:hydrolase activity"/>
    <property type="evidence" value="ECO:0007669"/>
    <property type="project" value="UniProtKB-KW"/>
</dbReference>
<proteinExistence type="predicted"/>
<dbReference type="InterPro" id="IPR023214">
    <property type="entry name" value="HAD_sf"/>
</dbReference>
<evidence type="ECO:0000313" key="1">
    <source>
        <dbReference type="EMBL" id="NWJ47744.1"/>
    </source>
</evidence>
<keyword evidence="4" id="KW-1185">Reference proteome</keyword>
<reference evidence="1 3" key="1">
    <citation type="submission" date="2020-06" db="EMBL/GenBank/DDBJ databases">
        <title>Anoxygenic phototrophic Chloroflexota member uses a Type I reaction center.</title>
        <authorList>
            <person name="Tsuji J.M."/>
            <person name="Shaw N.A."/>
            <person name="Nagashima S."/>
            <person name="Venkiteswaran J."/>
            <person name="Schiff S.L."/>
            <person name="Hanada S."/>
            <person name="Tank M."/>
            <person name="Neufeld J.D."/>
        </authorList>
    </citation>
    <scope>NUCLEOTIDE SEQUENCE [LARGE SCALE GENOMIC DNA]</scope>
    <source>
        <strain evidence="1">L227-S17</strain>
    </source>
</reference>
<dbReference type="AlphaFoldDB" id="A0A8T7M6M1"/>
<gene>
    <name evidence="1" type="ORF">HXX08_17970</name>
    <name evidence="2" type="ORF">OZ401_003277</name>
</gene>
<dbReference type="EMBL" id="CP128400">
    <property type="protein sequence ID" value="WJW69649.1"/>
    <property type="molecule type" value="Genomic_DNA"/>
</dbReference>
<dbReference type="Gene3D" id="3.40.50.1000">
    <property type="entry name" value="HAD superfamily/HAD-like"/>
    <property type="match status" value="1"/>
</dbReference>
<sequence>MFTIEIFKPFFPKASYEELHNLSRLKDAVFREKTEKVGIPFLPGVARLLQKLKEAGFKQGIATGSPAKNLELVFNSNPGSRNYFSGTVVVNVALVKMTESKLLEPILY</sequence>
<dbReference type="CDD" id="cd07505">
    <property type="entry name" value="HAD_BPGM-like"/>
    <property type="match status" value="1"/>
</dbReference>
<protein>
    <submittedName>
        <fullName evidence="1">HAD family hydrolase</fullName>
    </submittedName>
</protein>
<dbReference type="Proteomes" id="UP000521676">
    <property type="component" value="Unassembled WGS sequence"/>
</dbReference>